<feature type="compositionally biased region" description="Basic residues" evidence="1">
    <location>
        <begin position="173"/>
        <end position="190"/>
    </location>
</feature>
<dbReference type="EMBL" id="ML179925">
    <property type="protein sequence ID" value="THU80231.1"/>
    <property type="molecule type" value="Genomic_DNA"/>
</dbReference>
<evidence type="ECO:0000256" key="1">
    <source>
        <dbReference type="SAM" id="MobiDB-lite"/>
    </source>
</evidence>
<dbReference type="AlphaFoldDB" id="A0A4S8KWN3"/>
<name>A0A4S8KWN3_DENBC</name>
<evidence type="ECO:0000313" key="3">
    <source>
        <dbReference type="Proteomes" id="UP000297245"/>
    </source>
</evidence>
<keyword evidence="3" id="KW-1185">Reference proteome</keyword>
<protein>
    <submittedName>
        <fullName evidence="2">Uncharacterized protein</fullName>
    </submittedName>
</protein>
<feature type="compositionally biased region" description="Basic residues" evidence="1">
    <location>
        <begin position="103"/>
        <end position="116"/>
    </location>
</feature>
<reference evidence="2 3" key="1">
    <citation type="journal article" date="2019" name="Nat. Ecol. Evol.">
        <title>Megaphylogeny resolves global patterns of mushroom evolution.</title>
        <authorList>
            <person name="Varga T."/>
            <person name="Krizsan K."/>
            <person name="Foldi C."/>
            <person name="Dima B."/>
            <person name="Sanchez-Garcia M."/>
            <person name="Sanchez-Ramirez S."/>
            <person name="Szollosi G.J."/>
            <person name="Szarkandi J.G."/>
            <person name="Papp V."/>
            <person name="Albert L."/>
            <person name="Andreopoulos W."/>
            <person name="Angelini C."/>
            <person name="Antonin V."/>
            <person name="Barry K.W."/>
            <person name="Bougher N.L."/>
            <person name="Buchanan P."/>
            <person name="Buyck B."/>
            <person name="Bense V."/>
            <person name="Catcheside P."/>
            <person name="Chovatia M."/>
            <person name="Cooper J."/>
            <person name="Damon W."/>
            <person name="Desjardin D."/>
            <person name="Finy P."/>
            <person name="Geml J."/>
            <person name="Haridas S."/>
            <person name="Hughes K."/>
            <person name="Justo A."/>
            <person name="Karasinski D."/>
            <person name="Kautmanova I."/>
            <person name="Kiss B."/>
            <person name="Kocsube S."/>
            <person name="Kotiranta H."/>
            <person name="LaButti K.M."/>
            <person name="Lechner B.E."/>
            <person name="Liimatainen K."/>
            <person name="Lipzen A."/>
            <person name="Lukacs Z."/>
            <person name="Mihaltcheva S."/>
            <person name="Morgado L.N."/>
            <person name="Niskanen T."/>
            <person name="Noordeloos M.E."/>
            <person name="Ohm R.A."/>
            <person name="Ortiz-Santana B."/>
            <person name="Ovrebo C."/>
            <person name="Racz N."/>
            <person name="Riley R."/>
            <person name="Savchenko A."/>
            <person name="Shiryaev A."/>
            <person name="Soop K."/>
            <person name="Spirin V."/>
            <person name="Szebenyi C."/>
            <person name="Tomsovsky M."/>
            <person name="Tulloss R.E."/>
            <person name="Uehling J."/>
            <person name="Grigoriev I.V."/>
            <person name="Vagvolgyi C."/>
            <person name="Papp T."/>
            <person name="Martin F.M."/>
            <person name="Miettinen O."/>
            <person name="Hibbett D.S."/>
            <person name="Nagy L.G."/>
        </authorList>
    </citation>
    <scope>NUCLEOTIDE SEQUENCE [LARGE SCALE GENOMIC DNA]</scope>
    <source>
        <strain evidence="2 3">CBS 962.96</strain>
    </source>
</reference>
<feature type="compositionally biased region" description="Low complexity" evidence="1">
    <location>
        <begin position="121"/>
        <end position="170"/>
    </location>
</feature>
<proteinExistence type="predicted"/>
<feature type="region of interest" description="Disordered" evidence="1">
    <location>
        <begin position="1"/>
        <end position="198"/>
    </location>
</feature>
<organism evidence="2 3">
    <name type="scientific">Dendrothele bispora (strain CBS 962.96)</name>
    <dbReference type="NCBI Taxonomy" id="1314807"/>
    <lineage>
        <taxon>Eukaryota</taxon>
        <taxon>Fungi</taxon>
        <taxon>Dikarya</taxon>
        <taxon>Basidiomycota</taxon>
        <taxon>Agaricomycotina</taxon>
        <taxon>Agaricomycetes</taxon>
        <taxon>Agaricomycetidae</taxon>
        <taxon>Agaricales</taxon>
        <taxon>Agaricales incertae sedis</taxon>
        <taxon>Dendrothele</taxon>
    </lineage>
</organism>
<accession>A0A4S8KWN3</accession>
<dbReference type="OrthoDB" id="3267748at2759"/>
<dbReference type="Proteomes" id="UP000297245">
    <property type="component" value="Unassembled WGS sequence"/>
</dbReference>
<sequence>MEEVPDEDPLAVPYRPPPRKEKRKSENPKRSFNRKSQRSTRFERAPSEAMTDLVESHIRDIVQQRPRNTYRSMRPRSSIDRMIRPSDLLAPTNHLSKLLTPNKPKKTIGKKRKNKSGHPGGSSDSSSSSSSSDSSSGSDSSTSDTTITTNTSSSSSSSSSSSDNTTITDSTHTRRRRHRRRANKKKKKMILKPDPPSEPYDGAIDVRAFIKFVTESTAYVRDGNVPKNRQVLKISKHLKGKAYEFYLSTVANSPFDWRLKQFFTELFPTYL</sequence>
<evidence type="ECO:0000313" key="2">
    <source>
        <dbReference type="EMBL" id="THU80231.1"/>
    </source>
</evidence>
<gene>
    <name evidence="2" type="ORF">K435DRAFT_874583</name>
</gene>